<evidence type="ECO:0000259" key="6">
    <source>
        <dbReference type="Pfam" id="PF06429"/>
    </source>
</evidence>
<evidence type="ECO:0000313" key="8">
    <source>
        <dbReference type="EMBL" id="HDD43996.1"/>
    </source>
</evidence>
<dbReference type="Pfam" id="PF00460">
    <property type="entry name" value="Flg_bb_rod"/>
    <property type="match status" value="1"/>
</dbReference>
<feature type="domain" description="Flagellar hook protein FlgE/F/G-like D1" evidence="7">
    <location>
        <begin position="71"/>
        <end position="133"/>
    </location>
</feature>
<proteinExistence type="inferred from homology"/>
<dbReference type="InterPro" id="IPR053967">
    <property type="entry name" value="LlgE_F_G-like_D1"/>
</dbReference>
<dbReference type="NCBIfam" id="TIGR02490">
    <property type="entry name" value="flgF"/>
    <property type="match status" value="1"/>
</dbReference>
<evidence type="ECO:0000256" key="3">
    <source>
        <dbReference type="ARBA" id="ARBA00023143"/>
    </source>
</evidence>
<dbReference type="Proteomes" id="UP000886289">
    <property type="component" value="Unassembled WGS sequence"/>
</dbReference>
<reference evidence="8" key="1">
    <citation type="journal article" date="2020" name="mSystems">
        <title>Genome- and Community-Level Interaction Insights into Carbon Utilization and Element Cycling Functions of Hydrothermarchaeota in Hydrothermal Sediment.</title>
        <authorList>
            <person name="Zhou Z."/>
            <person name="Liu Y."/>
            <person name="Xu W."/>
            <person name="Pan J."/>
            <person name="Luo Z.H."/>
            <person name="Li M."/>
        </authorList>
    </citation>
    <scope>NUCLEOTIDE SEQUENCE [LARGE SCALE GENOMIC DNA]</scope>
    <source>
        <strain evidence="8">HyVt-233</strain>
    </source>
</reference>
<dbReference type="GO" id="GO:0030694">
    <property type="term" value="C:bacterial-type flagellum basal body, rod"/>
    <property type="evidence" value="ECO:0007669"/>
    <property type="project" value="InterPro"/>
</dbReference>
<keyword evidence="3 4" id="KW-0975">Bacterial flagellum</keyword>
<evidence type="ECO:0000259" key="5">
    <source>
        <dbReference type="Pfam" id="PF00460"/>
    </source>
</evidence>
<dbReference type="NCBIfam" id="TIGR03506">
    <property type="entry name" value="FlgEFG_subfam"/>
    <property type="match status" value="1"/>
</dbReference>
<keyword evidence="8" id="KW-0282">Flagellum</keyword>
<evidence type="ECO:0000256" key="1">
    <source>
        <dbReference type="ARBA" id="ARBA00004117"/>
    </source>
</evidence>
<dbReference type="PANTHER" id="PTHR30435">
    <property type="entry name" value="FLAGELLAR PROTEIN"/>
    <property type="match status" value="1"/>
</dbReference>
<dbReference type="EMBL" id="DRBS01000149">
    <property type="protein sequence ID" value="HDD43996.1"/>
    <property type="molecule type" value="Genomic_DNA"/>
</dbReference>
<name>A0A7C0U283_DESA2</name>
<dbReference type="InterPro" id="IPR001444">
    <property type="entry name" value="Flag_bb_rod_N"/>
</dbReference>
<comment type="subcellular location">
    <subcellularLocation>
        <location evidence="1 4">Bacterial flagellum basal body</location>
    </subcellularLocation>
</comment>
<evidence type="ECO:0000256" key="2">
    <source>
        <dbReference type="ARBA" id="ARBA00009677"/>
    </source>
</evidence>
<accession>A0A7C0U283</accession>
<keyword evidence="8" id="KW-0969">Cilium</keyword>
<dbReference type="GO" id="GO:0071978">
    <property type="term" value="P:bacterial-type flagellum-dependent swarming motility"/>
    <property type="evidence" value="ECO:0007669"/>
    <property type="project" value="TreeGrafter"/>
</dbReference>
<dbReference type="InterPro" id="IPR037925">
    <property type="entry name" value="FlgE/F/G-like"/>
</dbReference>
<dbReference type="InterPro" id="IPR012836">
    <property type="entry name" value="FlgF"/>
</dbReference>
<sequence length="228" mass="25460">MHPSIYIALSGSIVQEERLNTITHNLANVNTPGYKKDVIGFRQYFLSALEYIQIDFTPGPLLPTNNPFDLAIEGDGFFVIETPDGIRYTRRGDFKLDQKHRLVTKQGFLVLGKKGVIFVRGKDFVVDQDGIVRVDGVAVDTLRIENFPKGTILKKEQNGLFVPINGTTSSSVQAKVKQGYLEGANVNIVKEMANMIQTLRNYETCQKLIQCIDEITGRAINEVGIIKI</sequence>
<dbReference type="AlphaFoldDB" id="A0A7C0U283"/>
<comment type="caution">
    <text evidence="8">The sequence shown here is derived from an EMBL/GenBank/DDBJ whole genome shotgun (WGS) entry which is preliminary data.</text>
</comment>
<gene>
    <name evidence="8" type="primary">flgF</name>
    <name evidence="8" type="ORF">ENG63_03940</name>
</gene>
<dbReference type="InterPro" id="IPR020013">
    <property type="entry name" value="Flagellar_FlgE/F/G"/>
</dbReference>
<evidence type="ECO:0000256" key="4">
    <source>
        <dbReference type="RuleBase" id="RU362116"/>
    </source>
</evidence>
<dbReference type="SUPFAM" id="SSF117143">
    <property type="entry name" value="Flagellar hook protein flgE"/>
    <property type="match status" value="1"/>
</dbReference>
<dbReference type="PANTHER" id="PTHR30435:SF19">
    <property type="entry name" value="FLAGELLAR BASAL-BODY ROD PROTEIN FLGG"/>
    <property type="match status" value="1"/>
</dbReference>
<organism evidence="8">
    <name type="scientific">Desulfofervidus auxilii</name>
    <dbReference type="NCBI Taxonomy" id="1621989"/>
    <lineage>
        <taxon>Bacteria</taxon>
        <taxon>Pseudomonadati</taxon>
        <taxon>Thermodesulfobacteriota</taxon>
        <taxon>Candidatus Desulfofervidia</taxon>
        <taxon>Candidatus Desulfofervidales</taxon>
        <taxon>Candidatus Desulfofervidaceae</taxon>
        <taxon>Candidatus Desulfofervidus</taxon>
    </lineage>
</organism>
<feature type="domain" description="Flagellar basal-body/hook protein C-terminal" evidence="6">
    <location>
        <begin position="177"/>
        <end position="221"/>
    </location>
</feature>
<comment type="similarity">
    <text evidence="2 4">Belongs to the flagella basal body rod proteins family.</text>
</comment>
<feature type="domain" description="Flagellar basal body rod protein N-terminal" evidence="5">
    <location>
        <begin position="5"/>
        <end position="35"/>
    </location>
</feature>
<dbReference type="Pfam" id="PF22692">
    <property type="entry name" value="LlgE_F_G_D1"/>
    <property type="match status" value="1"/>
</dbReference>
<evidence type="ECO:0000259" key="7">
    <source>
        <dbReference type="Pfam" id="PF22692"/>
    </source>
</evidence>
<keyword evidence="8" id="KW-0966">Cell projection</keyword>
<protein>
    <submittedName>
        <fullName evidence="8">Flagellar basal-body rod protein FlgF</fullName>
    </submittedName>
</protein>
<dbReference type="InterPro" id="IPR010930">
    <property type="entry name" value="Flg_bb/hook_C_dom"/>
</dbReference>
<dbReference type="Pfam" id="PF06429">
    <property type="entry name" value="Flg_bbr_C"/>
    <property type="match status" value="1"/>
</dbReference>